<feature type="transmembrane region" description="Helical" evidence="5">
    <location>
        <begin position="165"/>
        <end position="188"/>
    </location>
</feature>
<dbReference type="PANTHER" id="PTHR23514">
    <property type="entry name" value="BYPASS OF STOP CODON PROTEIN 6"/>
    <property type="match status" value="1"/>
</dbReference>
<dbReference type="PANTHER" id="PTHR23514:SF13">
    <property type="entry name" value="INNER MEMBRANE PROTEIN YBJJ"/>
    <property type="match status" value="1"/>
</dbReference>
<proteinExistence type="predicted"/>
<accession>A0A2A3K006</accession>
<feature type="transmembrane region" description="Helical" evidence="5">
    <location>
        <begin position="53"/>
        <end position="72"/>
    </location>
</feature>
<evidence type="ECO:0000313" key="7">
    <source>
        <dbReference type="EMBL" id="MCT4371626.1"/>
    </source>
</evidence>
<dbReference type="EMBL" id="NTHN01000076">
    <property type="protein sequence ID" value="PBD20074.1"/>
    <property type="molecule type" value="Genomic_DNA"/>
</dbReference>
<feature type="transmembrane region" description="Helical" evidence="5">
    <location>
        <begin position="306"/>
        <end position="324"/>
    </location>
</feature>
<dbReference type="OrthoDB" id="9810941at2"/>
<keyword evidence="2 5" id="KW-0812">Transmembrane</keyword>
<feature type="transmembrane region" description="Helical" evidence="5">
    <location>
        <begin position="209"/>
        <end position="228"/>
    </location>
</feature>
<evidence type="ECO:0000256" key="5">
    <source>
        <dbReference type="SAM" id="Phobius"/>
    </source>
</evidence>
<dbReference type="SUPFAM" id="SSF103473">
    <property type="entry name" value="MFS general substrate transporter"/>
    <property type="match status" value="1"/>
</dbReference>
<sequence length="399" mass="41012">MSHSASIPDIRIPRIATTAVFFINGMALALFFANISLIKDALQLSDSSLGSALGLQGLGTVVFVVIGSLVAIRLGTRATMLIGACFMSAALTAIGSAGSFYPFLLAVLALGAANSFVDVSMNTHASLVEREYSREIMPTFHAAYNFGGFAGAAIASVLIRMTETAMTSLLLAGVAMVAILVVGWTFLGDLRPSKSVSEERPLFPSLRKIGGNSTLLLLGSLIAVALFVENAMNGWSGVYLNNVVGQDAARAADAFAAFQIALAIGRLGGSWALARLGARRVIIFGGLLASAGVVLVVTVISHWAALIGFAAIGLGLANCTPMFFTRAAAAIPSAPAVGIALANVIGYLGYIAGPVVLGLLSEVSDLKTAFLAVLAAMLLIALGSKSVMKIRCSADLAAN</sequence>
<evidence type="ECO:0000256" key="2">
    <source>
        <dbReference type="ARBA" id="ARBA00022692"/>
    </source>
</evidence>
<evidence type="ECO:0000259" key="6">
    <source>
        <dbReference type="PROSITE" id="PS50850"/>
    </source>
</evidence>
<evidence type="ECO:0000313" key="8">
    <source>
        <dbReference type="EMBL" id="PBD20074.1"/>
    </source>
</evidence>
<evidence type="ECO:0000313" key="9">
    <source>
        <dbReference type="Proteomes" id="UP000217448"/>
    </source>
</evidence>
<dbReference type="RefSeq" id="WP_095881412.1">
    <property type="nucleotide sequence ID" value="NZ_NTHN02000028.1"/>
</dbReference>
<dbReference type="InterPro" id="IPR051788">
    <property type="entry name" value="MFS_Transporter"/>
</dbReference>
<evidence type="ECO:0000256" key="1">
    <source>
        <dbReference type="ARBA" id="ARBA00004141"/>
    </source>
</evidence>
<dbReference type="CDD" id="cd17393">
    <property type="entry name" value="MFS_MosC_like"/>
    <property type="match status" value="1"/>
</dbReference>
<feature type="domain" description="Major facilitator superfamily (MFS) profile" evidence="6">
    <location>
        <begin position="13"/>
        <end position="387"/>
    </location>
</feature>
<dbReference type="Gene3D" id="1.20.1250.20">
    <property type="entry name" value="MFS general substrate transporter like domains"/>
    <property type="match status" value="2"/>
</dbReference>
<comment type="subcellular location">
    <subcellularLocation>
        <location evidence="1">Membrane</location>
        <topology evidence="1">Multi-pass membrane protein</topology>
    </subcellularLocation>
</comment>
<dbReference type="GO" id="GO:0022857">
    <property type="term" value="F:transmembrane transporter activity"/>
    <property type="evidence" value="ECO:0007669"/>
    <property type="project" value="InterPro"/>
</dbReference>
<name>A0A2A3K006_9RHOB</name>
<gene>
    <name evidence="7" type="ORF">CLG85_015395</name>
    <name evidence="8" type="ORF">CLG85_05840</name>
</gene>
<dbReference type="Proteomes" id="UP000217448">
    <property type="component" value="Unassembled WGS sequence"/>
</dbReference>
<keyword evidence="9" id="KW-1185">Reference proteome</keyword>
<feature type="transmembrane region" description="Helical" evidence="5">
    <location>
        <begin position="281"/>
        <end position="300"/>
    </location>
</feature>
<feature type="transmembrane region" description="Helical" evidence="5">
    <location>
        <begin position="366"/>
        <end position="383"/>
    </location>
</feature>
<protein>
    <submittedName>
        <fullName evidence="7">MFS transporter</fullName>
    </submittedName>
</protein>
<reference evidence="8" key="1">
    <citation type="submission" date="2017-09" db="EMBL/GenBank/DDBJ databases">
        <title>Yangia sp. SAOS 153D whole genome sequencing.</title>
        <authorList>
            <person name="Verma A."/>
            <person name="Krishnamurthi S."/>
        </authorList>
    </citation>
    <scope>NUCLEOTIDE SEQUENCE [LARGE SCALE GENOMIC DNA]</scope>
    <source>
        <strain evidence="8">SAOS 153D</strain>
    </source>
</reference>
<feature type="transmembrane region" description="Helical" evidence="5">
    <location>
        <begin position="248"/>
        <end position="269"/>
    </location>
</feature>
<dbReference type="GO" id="GO:0016020">
    <property type="term" value="C:membrane"/>
    <property type="evidence" value="ECO:0007669"/>
    <property type="project" value="UniProtKB-SubCell"/>
</dbReference>
<evidence type="ECO:0000256" key="3">
    <source>
        <dbReference type="ARBA" id="ARBA00022989"/>
    </source>
</evidence>
<reference evidence="7" key="3">
    <citation type="submission" date="2024-05" db="EMBL/GenBank/DDBJ databases">
        <title>Yangia mangrovi SAOS 153D genome.</title>
        <authorList>
            <person name="Verma A."/>
            <person name="Pal Y."/>
            <person name="Sundharam S."/>
            <person name="Bisht B."/>
            <person name="Srinivasan K."/>
        </authorList>
    </citation>
    <scope>NUCLEOTIDE SEQUENCE</scope>
    <source>
        <strain evidence="7">SAOS 153D</strain>
    </source>
</reference>
<dbReference type="PROSITE" id="PS50850">
    <property type="entry name" value="MFS"/>
    <property type="match status" value="1"/>
</dbReference>
<feature type="transmembrane region" description="Helical" evidence="5">
    <location>
        <begin position="142"/>
        <end position="159"/>
    </location>
</feature>
<keyword evidence="4 5" id="KW-0472">Membrane</keyword>
<dbReference type="InterPro" id="IPR020846">
    <property type="entry name" value="MFS_dom"/>
</dbReference>
<dbReference type="InterPro" id="IPR011701">
    <property type="entry name" value="MFS"/>
</dbReference>
<reference evidence="9" key="2">
    <citation type="submission" date="2023-07" db="EMBL/GenBank/DDBJ databases">
        <title>Yangia mangrovi SAOS 153D genome.</title>
        <authorList>
            <person name="Verma A."/>
            <person name="Pal Y."/>
            <person name="Sundharam S."/>
            <person name="Bisht B."/>
            <person name="Srinivasan K."/>
        </authorList>
    </citation>
    <scope>NUCLEOTIDE SEQUENCE [LARGE SCALE GENOMIC DNA]</scope>
    <source>
        <strain evidence="9">SAOS 153D</strain>
    </source>
</reference>
<feature type="transmembrane region" description="Helical" evidence="5">
    <location>
        <begin position="12"/>
        <end position="33"/>
    </location>
</feature>
<evidence type="ECO:0000256" key="4">
    <source>
        <dbReference type="ARBA" id="ARBA00023136"/>
    </source>
</evidence>
<dbReference type="InterPro" id="IPR036259">
    <property type="entry name" value="MFS_trans_sf"/>
</dbReference>
<dbReference type="AlphaFoldDB" id="A0A2A3K006"/>
<keyword evidence="3 5" id="KW-1133">Transmembrane helix</keyword>
<comment type="caution">
    <text evidence="8">The sequence shown here is derived from an EMBL/GenBank/DDBJ whole genome shotgun (WGS) entry which is preliminary data.</text>
</comment>
<organism evidence="8">
    <name type="scientific">Alloyangia mangrovi</name>
    <dbReference type="NCBI Taxonomy" id="1779329"/>
    <lineage>
        <taxon>Bacteria</taxon>
        <taxon>Pseudomonadati</taxon>
        <taxon>Pseudomonadota</taxon>
        <taxon>Alphaproteobacteria</taxon>
        <taxon>Rhodobacterales</taxon>
        <taxon>Roseobacteraceae</taxon>
        <taxon>Alloyangia</taxon>
    </lineage>
</organism>
<dbReference type="EMBL" id="NTHN02000028">
    <property type="protein sequence ID" value="MCT4371626.1"/>
    <property type="molecule type" value="Genomic_DNA"/>
</dbReference>
<dbReference type="Pfam" id="PF07690">
    <property type="entry name" value="MFS_1"/>
    <property type="match status" value="1"/>
</dbReference>
<feature type="transmembrane region" description="Helical" evidence="5">
    <location>
        <begin position="336"/>
        <end position="360"/>
    </location>
</feature>